<evidence type="ECO:0000256" key="4">
    <source>
        <dbReference type="SAM" id="MobiDB-lite"/>
    </source>
</evidence>
<proteinExistence type="predicted"/>
<dbReference type="GeneID" id="17260279"/>
<reference evidence="5" key="2">
    <citation type="submission" date="2024-10" db="UniProtKB">
        <authorList>
            <consortium name="EnsemblProtists"/>
        </authorList>
    </citation>
    <scope>IDENTIFICATION</scope>
</reference>
<dbReference type="InterPro" id="IPR021135">
    <property type="entry name" value="PEP_COase"/>
</dbReference>
<feature type="region of interest" description="Disordered" evidence="4">
    <location>
        <begin position="191"/>
        <end position="268"/>
    </location>
</feature>
<dbReference type="Pfam" id="PF00311">
    <property type="entry name" value="PEPcase"/>
    <property type="match status" value="1"/>
</dbReference>
<dbReference type="GO" id="GO:0008964">
    <property type="term" value="F:phosphoenolpyruvate carboxylase activity"/>
    <property type="evidence" value="ECO:0007669"/>
    <property type="project" value="UniProtKB-EC"/>
</dbReference>
<evidence type="ECO:0000256" key="1">
    <source>
        <dbReference type="ARBA" id="ARBA00048995"/>
    </source>
</evidence>
<feature type="active site" evidence="2">
    <location>
        <position position="32"/>
    </location>
</feature>
<dbReference type="PaxDb" id="2903-EOD14170"/>
<dbReference type="STRING" id="2903.R1DI14"/>
<dbReference type="AlphaFoldDB" id="A0A0D3ISD5"/>
<feature type="compositionally biased region" description="Basic and acidic residues" evidence="4">
    <location>
        <begin position="221"/>
        <end position="241"/>
    </location>
</feature>
<keyword evidence="6" id="KW-1185">Reference proteome</keyword>
<dbReference type="Proteomes" id="UP000013827">
    <property type="component" value="Unassembled WGS sequence"/>
</dbReference>
<dbReference type="KEGG" id="ehx:EMIHUDRAFT_521922"/>
<dbReference type="Gene3D" id="1.20.1440.90">
    <property type="entry name" value="Phosphoenolpyruvate/pyruvate domain"/>
    <property type="match status" value="1"/>
</dbReference>
<feature type="active site" evidence="3">
    <location>
        <position position="467"/>
    </location>
</feature>
<reference evidence="6" key="1">
    <citation type="journal article" date="2013" name="Nature">
        <title>Pan genome of the phytoplankton Emiliania underpins its global distribution.</title>
        <authorList>
            <person name="Read B.A."/>
            <person name="Kegel J."/>
            <person name="Klute M.J."/>
            <person name="Kuo A."/>
            <person name="Lefebvre S.C."/>
            <person name="Maumus F."/>
            <person name="Mayer C."/>
            <person name="Miller J."/>
            <person name="Monier A."/>
            <person name="Salamov A."/>
            <person name="Young J."/>
            <person name="Aguilar M."/>
            <person name="Claverie J.M."/>
            <person name="Frickenhaus S."/>
            <person name="Gonzalez K."/>
            <person name="Herman E.K."/>
            <person name="Lin Y.C."/>
            <person name="Napier J."/>
            <person name="Ogata H."/>
            <person name="Sarno A.F."/>
            <person name="Shmutz J."/>
            <person name="Schroeder D."/>
            <person name="de Vargas C."/>
            <person name="Verret F."/>
            <person name="von Dassow P."/>
            <person name="Valentin K."/>
            <person name="Van de Peer Y."/>
            <person name="Wheeler G."/>
            <person name="Dacks J.B."/>
            <person name="Delwiche C.F."/>
            <person name="Dyhrman S.T."/>
            <person name="Glockner G."/>
            <person name="John U."/>
            <person name="Richards T."/>
            <person name="Worden A.Z."/>
            <person name="Zhang X."/>
            <person name="Grigoriev I.V."/>
            <person name="Allen A.E."/>
            <person name="Bidle K."/>
            <person name="Borodovsky M."/>
            <person name="Bowler C."/>
            <person name="Brownlee C."/>
            <person name="Cock J.M."/>
            <person name="Elias M."/>
            <person name="Gladyshev V.N."/>
            <person name="Groth M."/>
            <person name="Guda C."/>
            <person name="Hadaegh A."/>
            <person name="Iglesias-Rodriguez M.D."/>
            <person name="Jenkins J."/>
            <person name="Jones B.M."/>
            <person name="Lawson T."/>
            <person name="Leese F."/>
            <person name="Lindquist E."/>
            <person name="Lobanov A."/>
            <person name="Lomsadze A."/>
            <person name="Malik S.B."/>
            <person name="Marsh M.E."/>
            <person name="Mackinder L."/>
            <person name="Mock T."/>
            <person name="Mueller-Roeber B."/>
            <person name="Pagarete A."/>
            <person name="Parker M."/>
            <person name="Probert I."/>
            <person name="Quesneville H."/>
            <person name="Raines C."/>
            <person name="Rensing S.A."/>
            <person name="Riano-Pachon D.M."/>
            <person name="Richier S."/>
            <person name="Rokitta S."/>
            <person name="Shiraiwa Y."/>
            <person name="Soanes D.M."/>
            <person name="van der Giezen M."/>
            <person name="Wahlund T.M."/>
            <person name="Williams B."/>
            <person name="Wilson W."/>
            <person name="Wolfe G."/>
            <person name="Wurch L.L."/>
        </authorList>
    </citation>
    <scope>NUCLEOTIDE SEQUENCE</scope>
</reference>
<dbReference type="GO" id="GO:0006099">
    <property type="term" value="P:tricarboxylic acid cycle"/>
    <property type="evidence" value="ECO:0007669"/>
    <property type="project" value="InterPro"/>
</dbReference>
<protein>
    <recommendedName>
        <fullName evidence="7">Phosphoenolpyruvate carboxylase</fullName>
    </recommendedName>
</protein>
<evidence type="ECO:0000313" key="5">
    <source>
        <dbReference type="EnsemblProtists" id="EOD14170"/>
    </source>
</evidence>
<evidence type="ECO:0008006" key="7">
    <source>
        <dbReference type="Google" id="ProtNLM"/>
    </source>
</evidence>
<evidence type="ECO:0000256" key="3">
    <source>
        <dbReference type="PROSITE-ProRule" id="PRU10112"/>
    </source>
</evidence>
<sequence length="804" mass="87248">MAFDALLASGRAAAEIRDAISEQEIEIVLTAHPTEAQRRTILKKHQQIVALLGQHDKGTVLTPGEVTELEEAISREQAAAWRTSNVRRSKPTAEGEARNGLMVIEETCWDAVPEHYRRLDRALRRIGQPPAIVKVSTWMGGDRDGNPNVTAVTTGHVLCLQRARAAELYHKEVEKLLYELSHTGPVSAEMRAAQRNARRAAAAAGQRHRDAHRGGLPPAGRGREPEADERARRQHGREHVALVRPVARRADEPGEPRARPADPGHRVRATSFDSRALCTGDRVLANGTLLDLLRRVRTFGICLAKMDIRQAESDRHSEAIDAITRALGLGRYLEWDEEARIAWLSAELEGGAPPPDPRILPLAGTLAADERVKEVLATFALLATLPPECLGAYCISMARSASDVLAVRLLQVKSGVKSPMRVAPLFETREDLQNAPRVVARLFSVAAYKGAIGGFHEVMLGYSDSSKDAGKFASLWELHVAMEKILEAGRAAGVRINFFHGRGGSIGRGGGPLHLALLSQPAGSIAGAYRVTVQGEQIQAFLASTELAVHTFQSYAISVLEHTISPPKLPTDAQRELMQQLADASAKAFQAQVYQSEDGIFSRYFHAATPTSALASMNLGSRPAKRKAAGGIETLRAIPWVFAWTQTRLHLPVWLGCGAALAERIAGGGLAELRDAYSTWPFFRGLVDLMELELSKAEPAVSEYYDGRLCTPDLRAVGDGLRSALAQAKAAVMEVAGHALLLENHPLAKQSFGLRQPYLLTLHAIQGEVMARLKKEPSDAERLALDDAMTVTVQGVAAGMQNTG</sequence>
<organism evidence="5 6">
    <name type="scientific">Emiliania huxleyi (strain CCMP1516)</name>
    <dbReference type="NCBI Taxonomy" id="280463"/>
    <lineage>
        <taxon>Eukaryota</taxon>
        <taxon>Haptista</taxon>
        <taxon>Haptophyta</taxon>
        <taxon>Prymnesiophyceae</taxon>
        <taxon>Isochrysidales</taxon>
        <taxon>Noelaerhabdaceae</taxon>
        <taxon>Emiliania</taxon>
    </lineage>
</organism>
<accession>A0A0D3ISD5</accession>
<dbReference type="PROSITE" id="PS00393">
    <property type="entry name" value="PEPCASE_2"/>
    <property type="match status" value="1"/>
</dbReference>
<dbReference type="PANTHER" id="PTHR30523">
    <property type="entry name" value="PHOSPHOENOLPYRUVATE CARBOXYLASE"/>
    <property type="match status" value="1"/>
</dbReference>
<dbReference type="eggNOG" id="ENOG502QPVS">
    <property type="taxonomic scope" value="Eukaryota"/>
</dbReference>
<feature type="compositionally biased region" description="Low complexity" evidence="4">
    <location>
        <begin position="191"/>
        <end position="205"/>
    </location>
</feature>
<evidence type="ECO:0000256" key="2">
    <source>
        <dbReference type="PROSITE-ProRule" id="PRU10111"/>
    </source>
</evidence>
<dbReference type="GO" id="GO:0015977">
    <property type="term" value="P:carbon fixation"/>
    <property type="evidence" value="ECO:0007669"/>
    <property type="project" value="InterPro"/>
</dbReference>
<comment type="catalytic activity">
    <reaction evidence="1">
        <text>oxaloacetate + phosphate = phosphoenolpyruvate + hydrogencarbonate</text>
        <dbReference type="Rhea" id="RHEA:28370"/>
        <dbReference type="ChEBI" id="CHEBI:16452"/>
        <dbReference type="ChEBI" id="CHEBI:17544"/>
        <dbReference type="ChEBI" id="CHEBI:43474"/>
        <dbReference type="ChEBI" id="CHEBI:58702"/>
        <dbReference type="EC" id="4.1.1.31"/>
    </reaction>
</comment>
<dbReference type="PANTHER" id="PTHR30523:SF6">
    <property type="entry name" value="PHOSPHOENOLPYRUVATE CARBOXYLASE"/>
    <property type="match status" value="1"/>
</dbReference>
<dbReference type="InterPro" id="IPR015813">
    <property type="entry name" value="Pyrv/PenolPyrv_kinase-like_dom"/>
</dbReference>
<dbReference type="PROSITE" id="PS00781">
    <property type="entry name" value="PEPCASE_1"/>
    <property type="match status" value="1"/>
</dbReference>
<evidence type="ECO:0000313" key="6">
    <source>
        <dbReference type="Proteomes" id="UP000013827"/>
    </source>
</evidence>
<dbReference type="GO" id="GO:0005829">
    <property type="term" value="C:cytosol"/>
    <property type="evidence" value="ECO:0007669"/>
    <property type="project" value="TreeGrafter"/>
</dbReference>
<name>A0A0D3ISD5_EMIH1</name>
<dbReference type="EnsemblProtists" id="EOD14170">
    <property type="protein sequence ID" value="EOD14170"/>
    <property type="gene ID" value="EMIHUDRAFT_521922"/>
</dbReference>
<feature type="compositionally biased region" description="Basic and acidic residues" evidence="4">
    <location>
        <begin position="248"/>
        <end position="265"/>
    </location>
</feature>
<dbReference type="InterPro" id="IPR018129">
    <property type="entry name" value="PEP_COase_Lys_AS"/>
</dbReference>
<dbReference type="InterPro" id="IPR033129">
    <property type="entry name" value="PEPCASE_His_AS"/>
</dbReference>
<dbReference type="PRINTS" id="PR00150">
    <property type="entry name" value="PEPCARBXLASE"/>
</dbReference>
<dbReference type="HOGENOM" id="CLU_006557_2_0_1"/>
<dbReference type="RefSeq" id="XP_005766599.1">
    <property type="nucleotide sequence ID" value="XM_005766542.1"/>
</dbReference>
<dbReference type="SUPFAM" id="SSF51621">
    <property type="entry name" value="Phosphoenolpyruvate/pyruvate domain"/>
    <property type="match status" value="1"/>
</dbReference>